<evidence type="ECO:0000256" key="3">
    <source>
        <dbReference type="ARBA" id="ARBA00022944"/>
    </source>
</evidence>
<dbReference type="EC" id="2.4.1.187" evidence="5"/>
<keyword evidence="1 5" id="KW-0328">Glycosyltransferase</keyword>
<dbReference type="NCBIfam" id="TIGR00696">
    <property type="entry name" value="wecG_tagA_cpsF"/>
    <property type="match status" value="1"/>
</dbReference>
<accession>A0A2K9J4R2</accession>
<dbReference type="UniPathway" id="UPA00632"/>
<comment type="catalytic activity">
    <reaction evidence="5">
        <text>UDP-N-acetyl-alpha-D-mannosamine + N-acetyl-alpha-D-glucosaminyl-di-trans,octa-cis-undecaprenyl diphosphate = N-acetyl-beta-D-mannosaminyl-(1-&gt;4)-N-acetyl-alpha-D-glucosaminyl di-trans,octa-cis-undecaprenyl diphosphate + UDP + H(+)</text>
        <dbReference type="Rhea" id="RHEA:16053"/>
        <dbReference type="ChEBI" id="CHEBI:15378"/>
        <dbReference type="ChEBI" id="CHEBI:58223"/>
        <dbReference type="ChEBI" id="CHEBI:62959"/>
        <dbReference type="ChEBI" id="CHEBI:68623"/>
        <dbReference type="ChEBI" id="CHEBI:132210"/>
        <dbReference type="EC" id="2.4.1.187"/>
    </reaction>
</comment>
<dbReference type="GO" id="GO:0047244">
    <property type="term" value="F:N-acetylglucosaminyldiphosphoundecaprenol N-acetyl-beta-D-mannosaminyltransferase activity"/>
    <property type="evidence" value="ECO:0007669"/>
    <property type="project" value="UniProtKB-UniRule"/>
</dbReference>
<sequence length="246" mass="28509">MVSKNKSNIVTIMDIDFVNETKEKFLTEYVYPKLTHNQKCFIVTANPEIVMKTRESKAFKKLVKQANYVVPDGVGIVYASKFKKQLIKERIPGYDLMRDLLAKADQESYSCYFLGAKEHVNEKVVEQIKQKYPNITIAGHHHGYISINDNSIADKIASSHPDLIFVALGSPRQEEWITTHMNKFNKGLFMGVGGSFDVIAGEVKRAPDAWINLNLEWLYRLLKQPFRWKRILKVLEFMARIYFKKE</sequence>
<protein>
    <recommendedName>
        <fullName evidence="5">N-acetylglucosaminyldiphosphoundecaprenol N-acetyl-beta-D-mannosaminyltransferase</fullName>
        <ecNumber evidence="5">2.4.1.187</ecNumber>
    </recommendedName>
    <alternativeName>
        <fullName evidence="5">N-acetylmannosaminyltransferase</fullName>
    </alternativeName>
    <alternativeName>
        <fullName evidence="5">UDP-N-acetylmannosamine transferase</fullName>
    </alternativeName>
    <alternativeName>
        <fullName evidence="5">UDP-N-acetylmannosamine:N-acetylglucosaminyl pyrophosphorylundecaprenol N-acetylmannosaminyltransferase</fullName>
    </alternativeName>
</protein>
<evidence type="ECO:0000256" key="1">
    <source>
        <dbReference type="ARBA" id="ARBA00022676"/>
    </source>
</evidence>
<comment type="similarity">
    <text evidence="5">Belongs to the glycosyltransferase 26 family. TagA/TarA subfamily.</text>
</comment>
<dbReference type="Pfam" id="PF03808">
    <property type="entry name" value="Glyco_tran_WecG"/>
    <property type="match status" value="1"/>
</dbReference>
<dbReference type="InterPro" id="IPR034714">
    <property type="entry name" value="TagA_TarA"/>
</dbReference>
<dbReference type="Proteomes" id="UP000234237">
    <property type="component" value="Chromosome"/>
</dbReference>
<dbReference type="HAMAP" id="MF_02070">
    <property type="entry name" value="TagA_TarA"/>
    <property type="match status" value="1"/>
</dbReference>
<dbReference type="CDD" id="cd06533">
    <property type="entry name" value="Glyco_transf_WecG_TagA"/>
    <property type="match status" value="1"/>
</dbReference>
<reference evidence="7" key="1">
    <citation type="submission" date="2016-11" db="EMBL/GenBank/DDBJ databases">
        <title>Complete genome sequence of Virgibacillus pantothenticus 21D, a halophilic bacterium isolated from the deep hypersaline anoxic basin Discovery in the Mediterranean Sea.</title>
        <authorList>
            <person name="Zeaiter Z."/>
            <person name="Booth J.M."/>
            <person name="Prosdocimi E.M."/>
            <person name="Mapelli F."/>
            <person name="Fusi M."/>
            <person name="Daffonchio D."/>
            <person name="Borin S."/>
            <person name="Crotti E."/>
        </authorList>
    </citation>
    <scope>NUCLEOTIDE SEQUENCE [LARGE SCALE GENOMIC DNA]</scope>
    <source>
        <strain evidence="7">21D</strain>
    </source>
</reference>
<evidence type="ECO:0000313" key="6">
    <source>
        <dbReference type="EMBL" id="AUJ23970.1"/>
    </source>
</evidence>
<name>A0A2K9J4R2_9BACI</name>
<dbReference type="GO" id="GO:0019350">
    <property type="term" value="P:teichoic acid biosynthetic process"/>
    <property type="evidence" value="ECO:0007669"/>
    <property type="project" value="UniProtKB-UniRule"/>
</dbReference>
<dbReference type="AlphaFoldDB" id="A0A2K9J4R2"/>
<gene>
    <name evidence="6" type="primary">tagA</name>
    <name evidence="6" type="ORF">A21D_00858</name>
</gene>
<keyword evidence="3 5" id="KW-0777">Teichoic acid biosynthesis</keyword>
<dbReference type="InterPro" id="IPR004629">
    <property type="entry name" value="WecG_TagA_CpsF"/>
</dbReference>
<dbReference type="KEGG" id="vpn:A21D_00858"/>
<keyword evidence="2 5" id="KW-0808">Transferase</keyword>
<evidence type="ECO:0000313" key="7">
    <source>
        <dbReference type="Proteomes" id="UP000234237"/>
    </source>
</evidence>
<comment type="function">
    <text evidence="5">Catalyzes the conversion of GlcNAc-PP-undecaprenol into ManNAc-GlcNAc-PP-undecaprenol, the first committed lipid intermediate in the de novo synthesis of teichoic acid.</text>
</comment>
<comment type="pathway">
    <text evidence="5">Cell wall biogenesis; teichoic acid biosynthesis.</text>
</comment>
<proteinExistence type="inferred from homology"/>
<dbReference type="RefSeq" id="WP_101932824.1">
    <property type="nucleotide sequence ID" value="NZ_CP018622.1"/>
</dbReference>
<dbReference type="PANTHER" id="PTHR34136">
    <property type="match status" value="1"/>
</dbReference>
<evidence type="ECO:0000256" key="5">
    <source>
        <dbReference type="HAMAP-Rule" id="MF_02070"/>
    </source>
</evidence>
<evidence type="ECO:0000256" key="4">
    <source>
        <dbReference type="ARBA" id="ARBA00023316"/>
    </source>
</evidence>
<organism evidence="6 7">
    <name type="scientific">Virgibacillus dokdonensis</name>
    <dbReference type="NCBI Taxonomy" id="302167"/>
    <lineage>
        <taxon>Bacteria</taxon>
        <taxon>Bacillati</taxon>
        <taxon>Bacillota</taxon>
        <taxon>Bacilli</taxon>
        <taxon>Bacillales</taxon>
        <taxon>Bacillaceae</taxon>
        <taxon>Virgibacillus</taxon>
    </lineage>
</organism>
<dbReference type="GO" id="GO:0071555">
    <property type="term" value="P:cell wall organization"/>
    <property type="evidence" value="ECO:0007669"/>
    <property type="project" value="UniProtKB-KW"/>
</dbReference>
<keyword evidence="4 5" id="KW-0961">Cell wall biogenesis/degradation</keyword>
<dbReference type="PANTHER" id="PTHR34136:SF1">
    <property type="entry name" value="UDP-N-ACETYL-D-MANNOSAMINURONIC ACID TRANSFERASE"/>
    <property type="match status" value="1"/>
</dbReference>
<dbReference type="EMBL" id="CP018622">
    <property type="protein sequence ID" value="AUJ23970.1"/>
    <property type="molecule type" value="Genomic_DNA"/>
</dbReference>
<evidence type="ECO:0000256" key="2">
    <source>
        <dbReference type="ARBA" id="ARBA00022679"/>
    </source>
</evidence>